<dbReference type="InterPro" id="IPR015943">
    <property type="entry name" value="WD40/YVTN_repeat-like_dom_sf"/>
</dbReference>
<dbReference type="InterPro" id="IPR020472">
    <property type="entry name" value="WD40_PAC1"/>
</dbReference>
<dbReference type="PANTHER" id="PTHR44090:SF1">
    <property type="entry name" value="SUPERKILLER COMPLEX PROTEIN 8"/>
    <property type="match status" value="1"/>
</dbReference>
<dbReference type="InterPro" id="IPR051510">
    <property type="entry name" value="SKI8"/>
</dbReference>
<dbReference type="eggNOG" id="KOG4155">
    <property type="taxonomic scope" value="Eukaryota"/>
</dbReference>
<dbReference type="GO" id="GO:0016593">
    <property type="term" value="C:Cdc73/Paf1 complex"/>
    <property type="evidence" value="ECO:0007669"/>
    <property type="project" value="TreeGrafter"/>
</dbReference>
<evidence type="ECO:0000313" key="5">
    <source>
        <dbReference type="EMBL" id="EGD72761.1"/>
    </source>
</evidence>
<keyword evidence="2" id="KW-0677">Repeat</keyword>
<evidence type="ECO:0000259" key="4">
    <source>
        <dbReference type="Pfam" id="PF12894"/>
    </source>
</evidence>
<dbReference type="Pfam" id="PF12894">
    <property type="entry name" value="ANAPC4_WD40"/>
    <property type="match status" value="1"/>
</dbReference>
<accession>F2U8Q3</accession>
<keyword evidence="6" id="KW-1185">Reference proteome</keyword>
<dbReference type="Gene3D" id="2.130.10.10">
    <property type="entry name" value="YVTN repeat-like/Quinoprotein amine dehydrogenase"/>
    <property type="match status" value="1"/>
</dbReference>
<dbReference type="EMBL" id="GL832964">
    <property type="protein sequence ID" value="EGD72761.1"/>
    <property type="molecule type" value="Genomic_DNA"/>
</dbReference>
<organism evidence="6">
    <name type="scientific">Salpingoeca rosetta (strain ATCC 50818 / BSB-021)</name>
    <dbReference type="NCBI Taxonomy" id="946362"/>
    <lineage>
        <taxon>Eukaryota</taxon>
        <taxon>Choanoflagellata</taxon>
        <taxon>Craspedida</taxon>
        <taxon>Salpingoecidae</taxon>
        <taxon>Salpingoeca</taxon>
    </lineage>
</organism>
<keyword evidence="1 3" id="KW-0853">WD repeat</keyword>
<dbReference type="Proteomes" id="UP000007799">
    <property type="component" value="Unassembled WGS sequence"/>
</dbReference>
<dbReference type="RefSeq" id="XP_004994584.1">
    <property type="nucleotide sequence ID" value="XM_004994527.1"/>
</dbReference>
<feature type="repeat" description="WD" evidence="3">
    <location>
        <begin position="271"/>
        <end position="303"/>
    </location>
</feature>
<dbReference type="InterPro" id="IPR024977">
    <property type="entry name" value="Apc4-like_WD40_dom"/>
</dbReference>
<name>F2U8Q3_SALR5</name>
<evidence type="ECO:0000256" key="1">
    <source>
        <dbReference type="ARBA" id="ARBA00022574"/>
    </source>
</evidence>
<feature type="repeat" description="WD" evidence="3">
    <location>
        <begin position="187"/>
        <end position="228"/>
    </location>
</feature>
<dbReference type="PROSITE" id="PS50082">
    <property type="entry name" value="WD_REPEATS_2"/>
    <property type="match status" value="5"/>
</dbReference>
<reference evidence="5" key="1">
    <citation type="submission" date="2009-08" db="EMBL/GenBank/DDBJ databases">
        <title>Annotation of Salpingoeca rosetta.</title>
        <authorList>
            <consortium name="The Broad Institute Genome Sequencing Platform"/>
            <person name="Russ C."/>
            <person name="Cuomo C."/>
            <person name="Burger G."/>
            <person name="Gray M.W."/>
            <person name="Holland P.W.H."/>
            <person name="King N."/>
            <person name="Lang F.B.F."/>
            <person name="Roger A.J."/>
            <person name="Ruiz-Trillo I."/>
            <person name="Young S.K."/>
            <person name="Zeng Q."/>
            <person name="Gargeya S."/>
            <person name="Alvarado L."/>
            <person name="Berlin A."/>
            <person name="Chapman S.B."/>
            <person name="Chen Z."/>
            <person name="Freedman E."/>
            <person name="Gellesch M."/>
            <person name="Goldberg J."/>
            <person name="Griggs A."/>
            <person name="Gujja S."/>
            <person name="Heilman E."/>
            <person name="Heiman D."/>
            <person name="Howarth C."/>
            <person name="Mehta T."/>
            <person name="Neiman D."/>
            <person name="Pearson M."/>
            <person name="Roberts A."/>
            <person name="Saif S."/>
            <person name="Shea T."/>
            <person name="Shenoy N."/>
            <person name="Sisk P."/>
            <person name="Stolte C."/>
            <person name="Sykes S."/>
            <person name="White J."/>
            <person name="Yandava C."/>
            <person name="Haas B."/>
            <person name="Nusbaum C."/>
            <person name="Birren B."/>
        </authorList>
    </citation>
    <scope>NUCLEOTIDE SEQUENCE [LARGE SCALE GENOMIC DNA]</scope>
    <source>
        <strain evidence="5">ATCC 50818</strain>
    </source>
</reference>
<sequence length="307" mass="33502">MFKIIGNHSQAHDDGIWTIAWSKDGSNTILSGSVDDTVKVWRWDHTQLELRHRFEGHNLGVLSVDIDGKGETAVSSSIDSVINVWDLNGGKLLKSIDTASVNTWTTSLSPDGRYIASGSNTNEVHLFSVESGKSEGTVDTGGKFTSAVKWSPDNQHLACAGMDGTVSLFNTEGKLQYKFGSDDKSRLHDHSKPVRGLSFSPDGSLLYTACDDGYIKMFDVRSGKIAGSLSGHSSWVLCVDASIDGEHIVTGSSDKTVKVWNIKERQCEHTFDDHTDQVWAVSFDHTGKCIASGSDDQAIIIYECPWV</sequence>
<feature type="repeat" description="WD" evidence="3">
    <location>
        <begin position="54"/>
        <end position="95"/>
    </location>
</feature>
<dbReference type="OMA" id="LDSSMCL"/>
<dbReference type="InterPro" id="IPR001680">
    <property type="entry name" value="WD40_rpt"/>
</dbReference>
<dbReference type="GeneID" id="16075167"/>
<dbReference type="PANTHER" id="PTHR44090">
    <property type="entry name" value="WD REPEAT-CONTAINING PROTEIN 61"/>
    <property type="match status" value="1"/>
</dbReference>
<evidence type="ECO:0000313" key="6">
    <source>
        <dbReference type="Proteomes" id="UP000007799"/>
    </source>
</evidence>
<dbReference type="CDD" id="cd00200">
    <property type="entry name" value="WD40"/>
    <property type="match status" value="1"/>
</dbReference>
<dbReference type="OrthoDB" id="17410at2759"/>
<dbReference type="InterPro" id="IPR036322">
    <property type="entry name" value="WD40_repeat_dom_sf"/>
</dbReference>
<protein>
    <recommendedName>
        <fullName evidence="4">Anaphase-promoting complex subunit 4-like WD40 domain-containing protein</fullName>
    </recommendedName>
</protein>
<evidence type="ECO:0000256" key="2">
    <source>
        <dbReference type="ARBA" id="ARBA00022737"/>
    </source>
</evidence>
<proteinExistence type="predicted"/>
<dbReference type="SMART" id="SM00320">
    <property type="entry name" value="WD40"/>
    <property type="match status" value="7"/>
</dbReference>
<feature type="repeat" description="WD" evidence="3">
    <location>
        <begin position="229"/>
        <end position="270"/>
    </location>
</feature>
<dbReference type="PROSITE" id="PS50294">
    <property type="entry name" value="WD_REPEATS_REGION"/>
    <property type="match status" value="5"/>
</dbReference>
<dbReference type="AlphaFoldDB" id="F2U8Q3"/>
<dbReference type="SUPFAM" id="SSF50978">
    <property type="entry name" value="WD40 repeat-like"/>
    <property type="match status" value="1"/>
</dbReference>
<dbReference type="InParanoid" id="F2U8Q3"/>
<evidence type="ECO:0000256" key="3">
    <source>
        <dbReference type="PROSITE-ProRule" id="PRU00221"/>
    </source>
</evidence>
<feature type="domain" description="Anaphase-promoting complex subunit 4-like WD40" evidence="4">
    <location>
        <begin position="148"/>
        <end position="239"/>
    </location>
</feature>
<dbReference type="InterPro" id="IPR019775">
    <property type="entry name" value="WD40_repeat_CS"/>
</dbReference>
<gene>
    <name evidence="5" type="ORF">PTSG_04491</name>
</gene>
<dbReference type="Pfam" id="PF00400">
    <property type="entry name" value="WD40"/>
    <property type="match status" value="4"/>
</dbReference>
<dbReference type="PROSITE" id="PS00678">
    <property type="entry name" value="WD_REPEATS_1"/>
    <property type="match status" value="2"/>
</dbReference>
<dbReference type="KEGG" id="sre:PTSG_04491"/>
<dbReference type="PRINTS" id="PR00320">
    <property type="entry name" value="GPROTEINBRPT"/>
</dbReference>
<dbReference type="STRING" id="946362.F2U8Q3"/>
<feature type="repeat" description="WD" evidence="3">
    <location>
        <begin position="9"/>
        <end position="41"/>
    </location>
</feature>